<keyword evidence="3" id="KW-1185">Reference proteome</keyword>
<dbReference type="SUPFAM" id="SSF47413">
    <property type="entry name" value="lambda repressor-like DNA-binding domains"/>
    <property type="match status" value="1"/>
</dbReference>
<dbReference type="GO" id="GO:0001046">
    <property type="term" value="F:core promoter sequence-specific DNA binding"/>
    <property type="evidence" value="ECO:0007669"/>
    <property type="project" value="TreeGrafter"/>
</dbReference>
<evidence type="ECO:0000313" key="2">
    <source>
        <dbReference type="EMBL" id="WML88910.1"/>
    </source>
</evidence>
<dbReference type="RefSeq" id="WP_308135935.1">
    <property type="nucleotide sequence ID" value="NZ_CP133217.1"/>
</dbReference>
<proteinExistence type="predicted"/>
<gene>
    <name evidence="1" type="ORF">RCC75_16640</name>
    <name evidence="2" type="ORF">RCG00_11145</name>
</gene>
<protein>
    <submittedName>
        <fullName evidence="2">Transcriptional regulator</fullName>
    </submittedName>
</protein>
<evidence type="ECO:0000313" key="1">
    <source>
        <dbReference type="EMBL" id="MDQ5770168.1"/>
    </source>
</evidence>
<organism evidence="2">
    <name type="scientific">Thiothrix subterranea</name>
    <dbReference type="NCBI Taxonomy" id="2735563"/>
    <lineage>
        <taxon>Bacteria</taxon>
        <taxon>Pseudomonadati</taxon>
        <taxon>Pseudomonadota</taxon>
        <taxon>Gammaproteobacteria</taxon>
        <taxon>Thiotrichales</taxon>
        <taxon>Thiotrichaceae</taxon>
        <taxon>Thiothrix</taxon>
    </lineage>
</organism>
<dbReference type="InterPro" id="IPR010982">
    <property type="entry name" value="Lambda_DNA-bd_dom_sf"/>
</dbReference>
<dbReference type="InterPro" id="IPR039060">
    <property type="entry name" value="Antitox_HigA"/>
</dbReference>
<evidence type="ECO:0000313" key="3">
    <source>
        <dbReference type="Proteomes" id="UP001223336"/>
    </source>
</evidence>
<reference evidence="2 3" key="1">
    <citation type="submission" date="2023-08" db="EMBL/GenBank/DDBJ databases">
        <title>New molecular markers tilS and rpoB for phylogenetic and monitoring studies of the genus Thiothrix biodiversity.</title>
        <authorList>
            <person name="Ravin N.V."/>
            <person name="Smolyakov D."/>
            <person name="Markov N.D."/>
            <person name="Beletsky A.V."/>
            <person name="Mardanov A.V."/>
            <person name="Rudenko T.S."/>
            <person name="Grabovich M.Y."/>
        </authorList>
    </citation>
    <scope>NUCLEOTIDE SEQUENCE</scope>
    <source>
        <strain evidence="2">DNT52</strain>
        <strain evidence="1 3">H33</strain>
    </source>
</reference>
<dbReference type="PANTHER" id="PTHR40455">
    <property type="entry name" value="ANTITOXIN HIGA"/>
    <property type="match status" value="1"/>
</dbReference>
<name>A0AA51R6G6_9GAMM</name>
<dbReference type="PANTHER" id="PTHR40455:SF1">
    <property type="entry name" value="ANTITOXIN HIGA"/>
    <property type="match status" value="1"/>
</dbReference>
<dbReference type="Proteomes" id="UP001223336">
    <property type="component" value="Unassembled WGS sequence"/>
</dbReference>
<dbReference type="Proteomes" id="UP001229862">
    <property type="component" value="Chromosome"/>
</dbReference>
<dbReference type="EMBL" id="JAVFKN010000026">
    <property type="protein sequence ID" value="MDQ5770168.1"/>
    <property type="molecule type" value="Genomic_DNA"/>
</dbReference>
<dbReference type="EMBL" id="CP133217">
    <property type="protein sequence ID" value="WML88910.1"/>
    <property type="molecule type" value="Genomic_DNA"/>
</dbReference>
<dbReference type="AlphaFoldDB" id="A0AA51R6G6"/>
<dbReference type="GO" id="GO:0006355">
    <property type="term" value="P:regulation of DNA-templated transcription"/>
    <property type="evidence" value="ECO:0007669"/>
    <property type="project" value="InterPro"/>
</dbReference>
<sequence>MGAIAVKTAMEHWCYVAPLLRLPQTEDDYNALVEALDTVLDAGGADETHPLAALADRMGELVVQYEEAHLPPIPATGIDALRFLMESHDVGQADLSEVASQGVISELLSGKRDLNVRQVRALSERFSVPAQVFIE</sequence>
<accession>A0AA51R6G6</accession>